<gene>
    <name evidence="1" type="ORF">PGLA1383_LOCUS50813</name>
</gene>
<proteinExistence type="predicted"/>
<accession>A0A813HBZ8</accession>
<name>A0A813HBZ8_POLGL</name>
<comment type="caution">
    <text evidence="1">The sequence shown here is derived from an EMBL/GenBank/DDBJ whole genome shotgun (WGS) entry which is preliminary data.</text>
</comment>
<reference evidence="1" key="1">
    <citation type="submission" date="2021-02" db="EMBL/GenBank/DDBJ databases">
        <authorList>
            <person name="Dougan E. K."/>
            <person name="Rhodes N."/>
            <person name="Thang M."/>
            <person name="Chan C."/>
        </authorList>
    </citation>
    <scope>NUCLEOTIDE SEQUENCE</scope>
</reference>
<evidence type="ECO:0000313" key="1">
    <source>
        <dbReference type="EMBL" id="CAE8635205.1"/>
    </source>
</evidence>
<keyword evidence="2" id="KW-1185">Reference proteome</keyword>
<organism evidence="1 2">
    <name type="scientific">Polarella glacialis</name>
    <name type="common">Dinoflagellate</name>
    <dbReference type="NCBI Taxonomy" id="89957"/>
    <lineage>
        <taxon>Eukaryota</taxon>
        <taxon>Sar</taxon>
        <taxon>Alveolata</taxon>
        <taxon>Dinophyceae</taxon>
        <taxon>Suessiales</taxon>
        <taxon>Suessiaceae</taxon>
        <taxon>Polarella</taxon>
    </lineage>
</organism>
<dbReference type="Proteomes" id="UP000654075">
    <property type="component" value="Unassembled WGS sequence"/>
</dbReference>
<sequence>MLSWGYENIHEVCERPECGWSVITFRLPVRLPSWQPSSSCQAVTPKCQRLHGSFKCSSAKLLGDWARANLFFHESLRQALKFPGHLIQPVAGGIWEDCKSRMIWRLSIPNVFKPLEDQVSIGGQSQLISLCILPGIRCLAITKA</sequence>
<protein>
    <submittedName>
        <fullName evidence="1">Uncharacterized protein</fullName>
    </submittedName>
</protein>
<dbReference type="EMBL" id="CAJNNV010031259">
    <property type="protein sequence ID" value="CAE8635205.1"/>
    <property type="molecule type" value="Genomic_DNA"/>
</dbReference>
<dbReference type="AlphaFoldDB" id="A0A813HBZ8"/>
<evidence type="ECO:0000313" key="2">
    <source>
        <dbReference type="Proteomes" id="UP000654075"/>
    </source>
</evidence>